<keyword evidence="3" id="KW-1185">Reference proteome</keyword>
<evidence type="ECO:0000256" key="1">
    <source>
        <dbReference type="SAM" id="MobiDB-lite"/>
    </source>
</evidence>
<evidence type="ECO:0000313" key="2">
    <source>
        <dbReference type="EMBL" id="OKL62096.1"/>
    </source>
</evidence>
<protein>
    <recommendedName>
        <fullName evidence="4">Aflatoxin regulatory protein domain-containing protein</fullName>
    </recommendedName>
</protein>
<comment type="caution">
    <text evidence="2">The sequence shown here is derived from an EMBL/GenBank/DDBJ whole genome shotgun (WGS) entry which is preliminary data.</text>
</comment>
<name>A0A225B486_TALAT</name>
<sequence length="324" mass="34729">MMTMPLLDTTVDTDMPGFDDDVRHHMWNHNLNNLFPIPATLPGPEAGGNANMGDSDINSEASSAGLSRDSGNNNKSSVVDALTKQVMALSTRAMCATRQLDHHADSSTPPLTVNSPVVNEAFEIANALVRIIHGILAANFNSLPASSSLSSSQSSEHESQQPITTDYGLVFLALASHQHVLGLFRAICDSIRWSLGSMAATESDRHQKQALHSNEASSAQFVMVLQLVMHLISRVDRSLRTANWKASSASSEADANGGNFTSMALLSPNLTSSLGFEVGDEGGGGGGSQCVVDLAQNMLRMLPDEHAKIKHVIQRLQKHMEEGF</sequence>
<feature type="region of interest" description="Disordered" evidence="1">
    <location>
        <begin position="42"/>
        <end position="76"/>
    </location>
</feature>
<dbReference type="OrthoDB" id="4222821at2759"/>
<evidence type="ECO:0000313" key="3">
    <source>
        <dbReference type="Proteomes" id="UP000214365"/>
    </source>
</evidence>
<organism evidence="2 3">
    <name type="scientific">Talaromyces atroroseus</name>
    <dbReference type="NCBI Taxonomy" id="1441469"/>
    <lineage>
        <taxon>Eukaryota</taxon>
        <taxon>Fungi</taxon>
        <taxon>Dikarya</taxon>
        <taxon>Ascomycota</taxon>
        <taxon>Pezizomycotina</taxon>
        <taxon>Eurotiomycetes</taxon>
        <taxon>Eurotiomycetidae</taxon>
        <taxon>Eurotiales</taxon>
        <taxon>Trichocomaceae</taxon>
        <taxon>Talaromyces</taxon>
        <taxon>Talaromyces sect. Trachyspermi</taxon>
    </lineage>
</organism>
<dbReference type="RefSeq" id="XP_020122217.1">
    <property type="nucleotide sequence ID" value="XM_020265075.1"/>
</dbReference>
<accession>A0A225B486</accession>
<dbReference type="EMBL" id="LFMY01000003">
    <property type="protein sequence ID" value="OKL62096.1"/>
    <property type="molecule type" value="Genomic_DNA"/>
</dbReference>
<gene>
    <name evidence="2" type="ORF">UA08_02974</name>
</gene>
<dbReference type="AlphaFoldDB" id="A0A225B486"/>
<dbReference type="Proteomes" id="UP000214365">
    <property type="component" value="Unassembled WGS sequence"/>
</dbReference>
<feature type="compositionally biased region" description="Polar residues" evidence="1">
    <location>
        <begin position="56"/>
        <end position="76"/>
    </location>
</feature>
<dbReference type="GeneID" id="31002729"/>
<proteinExistence type="predicted"/>
<reference evidence="2 3" key="1">
    <citation type="submission" date="2015-06" db="EMBL/GenBank/DDBJ databases">
        <title>Talaromyces atroroseus IBT 11181 draft genome.</title>
        <authorList>
            <person name="Rasmussen K.B."/>
            <person name="Rasmussen S."/>
            <person name="Petersen B."/>
            <person name="Sicheritz-Ponten T."/>
            <person name="Mortensen U.H."/>
            <person name="Thrane U."/>
        </authorList>
    </citation>
    <scope>NUCLEOTIDE SEQUENCE [LARGE SCALE GENOMIC DNA]</scope>
    <source>
        <strain evidence="2 3">IBT 11181</strain>
    </source>
</reference>
<evidence type="ECO:0008006" key="4">
    <source>
        <dbReference type="Google" id="ProtNLM"/>
    </source>
</evidence>